<reference evidence="1 2" key="1">
    <citation type="submission" date="2018-04" db="EMBL/GenBank/DDBJ databases">
        <title>Genomic Encyclopedia of Type Strains, Phase IV (KMG-IV): sequencing the most valuable type-strain genomes for metagenomic binning, comparative biology and taxonomic classification.</title>
        <authorList>
            <person name="Goeker M."/>
        </authorList>
    </citation>
    <scope>NUCLEOTIDE SEQUENCE [LARGE SCALE GENOMIC DNA]</scope>
    <source>
        <strain evidence="1 2">DSM 45771</strain>
    </source>
</reference>
<dbReference type="InterPro" id="IPR016084">
    <property type="entry name" value="Haem_Oase-like_multi-hlx"/>
</dbReference>
<dbReference type="EMBL" id="QEKW01000007">
    <property type="protein sequence ID" value="PVZ09099.1"/>
    <property type="molecule type" value="Genomic_DNA"/>
</dbReference>
<organism evidence="1 2">
    <name type="scientific">Actinomycetospora cinnamomea</name>
    <dbReference type="NCBI Taxonomy" id="663609"/>
    <lineage>
        <taxon>Bacteria</taxon>
        <taxon>Bacillati</taxon>
        <taxon>Actinomycetota</taxon>
        <taxon>Actinomycetes</taxon>
        <taxon>Pseudonocardiales</taxon>
        <taxon>Pseudonocardiaceae</taxon>
        <taxon>Actinomycetospora</taxon>
    </lineage>
</organism>
<dbReference type="Pfam" id="PF14518">
    <property type="entry name" value="Haem_oxygenas_2"/>
    <property type="match status" value="1"/>
</dbReference>
<evidence type="ECO:0000313" key="2">
    <source>
        <dbReference type="Proteomes" id="UP000245639"/>
    </source>
</evidence>
<proteinExistence type="predicted"/>
<dbReference type="OrthoDB" id="252872at2"/>
<dbReference type="SUPFAM" id="SSF48613">
    <property type="entry name" value="Heme oxygenase-like"/>
    <property type="match status" value="1"/>
</dbReference>
<protein>
    <submittedName>
        <fullName evidence="1">Heme oxygenase-like protein</fullName>
    </submittedName>
</protein>
<sequence length="339" mass="36494">MPVLPRARGPVSAAVLDVLAGRRAAADLDLTGHVEDPFGDDLQLALYLCYELHYRSFDGVADDLEWDPDLLALRARLEGPFLDAVRARVAGGDDVDAAVEALLVEPADGTGPSWHLARVGERAQLDEYVALRSLYHLKEADPQAWVIPRLDGVAGRAKASLMTVEHDEYGAGRPERVHARIYADMMEGLGLDTTYGAYLDVAPAPVLATVNIMSLFGLHRRWRGASVGQFALIEITSPPGAARLVTAIERLGLPPEVSEFYAEHVEADAVHEQLVRKDLLAGLLEREPELAADVVLGIQASTLLEDDLADHLVRCWSAGESALRTPPAAPQSPVGSSAA</sequence>
<keyword evidence="2" id="KW-1185">Reference proteome</keyword>
<comment type="caution">
    <text evidence="1">The sequence shown here is derived from an EMBL/GenBank/DDBJ whole genome shotgun (WGS) entry which is preliminary data.</text>
</comment>
<dbReference type="RefSeq" id="WP_116709060.1">
    <property type="nucleotide sequence ID" value="NZ_QEKW01000007.1"/>
</dbReference>
<dbReference type="Proteomes" id="UP000245639">
    <property type="component" value="Unassembled WGS sequence"/>
</dbReference>
<dbReference type="SMART" id="SM01236">
    <property type="entry name" value="Haem_oxygenase_2"/>
    <property type="match status" value="1"/>
</dbReference>
<gene>
    <name evidence="1" type="ORF">C8D89_107263</name>
</gene>
<dbReference type="AlphaFoldDB" id="A0A2U1FAC9"/>
<name>A0A2U1FAC9_9PSEU</name>
<accession>A0A2U1FAC9</accession>
<dbReference type="Gene3D" id="1.20.910.10">
    <property type="entry name" value="Heme oxygenase-like"/>
    <property type="match status" value="1"/>
</dbReference>
<evidence type="ECO:0000313" key="1">
    <source>
        <dbReference type="EMBL" id="PVZ09099.1"/>
    </source>
</evidence>